<evidence type="ECO:0000313" key="3">
    <source>
        <dbReference type="Proteomes" id="UP000053586"/>
    </source>
</evidence>
<dbReference type="Pfam" id="PF16267">
    <property type="entry name" value="DUF4920"/>
    <property type="match status" value="1"/>
</dbReference>
<feature type="signal peptide" evidence="1">
    <location>
        <begin position="1"/>
        <end position="21"/>
    </location>
</feature>
<gene>
    <name evidence="2" type="ORF">GPUN_1343</name>
</gene>
<proteinExistence type="predicted"/>
<accession>H5TAZ0</accession>
<dbReference type="OrthoDB" id="129527at2"/>
<name>H5TAZ0_9ALTE</name>
<evidence type="ECO:0000256" key="1">
    <source>
        <dbReference type="SAM" id="SignalP"/>
    </source>
</evidence>
<dbReference type="Proteomes" id="UP000053586">
    <property type="component" value="Unassembled WGS sequence"/>
</dbReference>
<comment type="caution">
    <text evidence="2">The sequence shown here is derived from an EMBL/GenBank/DDBJ whole genome shotgun (WGS) entry which is preliminary data.</text>
</comment>
<reference evidence="2 3" key="1">
    <citation type="journal article" date="2012" name="J. Bacteriol.">
        <title>Genome sequence of proteorhodopsin-containing sea ice bacterium Glaciecola punicea ACAM 611T.</title>
        <authorList>
            <person name="Qin Q.-L."/>
            <person name="Xie B.-B."/>
            <person name="Shu Y.-L."/>
            <person name="Rong J.-C."/>
            <person name="Zhao D.-L."/>
            <person name="Zhang X.-Y."/>
            <person name="Chen X.-L."/>
            <person name="Zhou B.-C."/>
            <person name="Zhanga Y.-Z."/>
        </authorList>
    </citation>
    <scope>NUCLEOTIDE SEQUENCE [LARGE SCALE GENOMIC DNA]</scope>
    <source>
        <strain evidence="2 3">ACAM 611</strain>
    </source>
</reference>
<dbReference type="STRING" id="56804.BAE46_05595"/>
<keyword evidence="1" id="KW-0732">Signal</keyword>
<protein>
    <recommendedName>
        <fullName evidence="4">DUF4920 domain-containing protein</fullName>
    </recommendedName>
</protein>
<keyword evidence="3" id="KW-1185">Reference proteome</keyword>
<sequence length="163" mass="17804">MKKLISCSIILSALISSHSFALSDTLRLSEPVVKNAISETFGQALNTSLEKVTIAELANDSSKHLGKPFQVETKIAKVCQKKGCFFIAQQDEHVLRVSFKDYGFFIPTDSSGKTVLLAGELIQKEMSQQQAAHFTDDLQTESAAIRPGIVYEIVATSVQIPLS</sequence>
<evidence type="ECO:0008006" key="4">
    <source>
        <dbReference type="Google" id="ProtNLM"/>
    </source>
</evidence>
<dbReference type="InterPro" id="IPR032577">
    <property type="entry name" value="DUF4920"/>
</dbReference>
<dbReference type="AlphaFoldDB" id="H5TAZ0"/>
<feature type="chain" id="PRO_5003598948" description="DUF4920 domain-containing protein" evidence="1">
    <location>
        <begin position="22"/>
        <end position="163"/>
    </location>
</feature>
<reference evidence="2 3" key="2">
    <citation type="journal article" date="2017" name="Antonie Van Leeuwenhoek">
        <title>Rhizobium rhizosphaerae sp. nov., a novel species isolated from rice rhizosphere.</title>
        <authorList>
            <person name="Zhao J.J."/>
            <person name="Zhang J."/>
            <person name="Zhang R.J."/>
            <person name="Zhang C.W."/>
            <person name="Yin H.Q."/>
            <person name="Zhang X.X."/>
        </authorList>
    </citation>
    <scope>NUCLEOTIDE SEQUENCE [LARGE SCALE GENOMIC DNA]</scope>
    <source>
        <strain evidence="2 3">ACAM 611</strain>
    </source>
</reference>
<dbReference type="RefSeq" id="WP_006004582.1">
    <property type="nucleotide sequence ID" value="NZ_BAET01000013.1"/>
</dbReference>
<organism evidence="2 3">
    <name type="scientific">Glaciecola punicea ACAM 611</name>
    <dbReference type="NCBI Taxonomy" id="1121923"/>
    <lineage>
        <taxon>Bacteria</taxon>
        <taxon>Pseudomonadati</taxon>
        <taxon>Pseudomonadota</taxon>
        <taxon>Gammaproteobacteria</taxon>
        <taxon>Alteromonadales</taxon>
        <taxon>Alteromonadaceae</taxon>
        <taxon>Glaciecola</taxon>
    </lineage>
</organism>
<evidence type="ECO:0000313" key="2">
    <source>
        <dbReference type="EMBL" id="GAB55467.1"/>
    </source>
</evidence>
<dbReference type="EMBL" id="BAET01000013">
    <property type="protein sequence ID" value="GAB55467.1"/>
    <property type="molecule type" value="Genomic_DNA"/>
</dbReference>